<keyword evidence="2" id="KW-1133">Transmembrane helix</keyword>
<evidence type="ECO:0000313" key="4">
    <source>
        <dbReference type="Proteomes" id="UP000019484"/>
    </source>
</evidence>
<dbReference type="GeneID" id="19163601"/>
<feature type="compositionally biased region" description="Polar residues" evidence="1">
    <location>
        <begin position="243"/>
        <end position="260"/>
    </location>
</feature>
<evidence type="ECO:0000256" key="2">
    <source>
        <dbReference type="SAM" id="Phobius"/>
    </source>
</evidence>
<evidence type="ECO:0000256" key="1">
    <source>
        <dbReference type="SAM" id="MobiDB-lite"/>
    </source>
</evidence>
<name>W9XQ92_9EURO</name>
<dbReference type="Pfam" id="PF15159">
    <property type="entry name" value="PIG-Y"/>
    <property type="match status" value="1"/>
</dbReference>
<gene>
    <name evidence="3" type="ORF">A1O1_08754</name>
</gene>
<sequence length="361" mass="39521">MTGSTYGLPDPAEPPTPFPDIEDEVGTHEKESSHKTRKHGDVHPRDKRSVSGNILSRLTFLRSNSSDQVTSNGVEADGFEVQQPGRNAMAEAQAQAKRKRKGSLRKTVLGKGRDRRSSDVKRSPLSSANTPATETPGEERSPPTPRAGHEMSSPVSPDSPPPWPFRTLSRVSIPSIRSSIASIDPASSVASIMSPPMAPTDASTDEEELVLRQMPSLRKLPSSVSSIGDSYAPIQDPMRRTFGSRTRSPLATQPQSSVGTPSEDEGWDYSETAFWGYMILIVTWIVFVVGMGSCFSVWSWAWDVGETPYAPPELEDDPTLPIVGYYPALLVLTCVMAWVWVVVAWVGMKYFRHADFKGDDG</sequence>
<feature type="compositionally biased region" description="Basic and acidic residues" evidence="1">
    <location>
        <begin position="25"/>
        <end position="49"/>
    </location>
</feature>
<keyword evidence="4" id="KW-1185">Reference proteome</keyword>
<organism evidence="3 4">
    <name type="scientific">Capronia coronata CBS 617.96</name>
    <dbReference type="NCBI Taxonomy" id="1182541"/>
    <lineage>
        <taxon>Eukaryota</taxon>
        <taxon>Fungi</taxon>
        <taxon>Dikarya</taxon>
        <taxon>Ascomycota</taxon>
        <taxon>Pezizomycotina</taxon>
        <taxon>Eurotiomycetes</taxon>
        <taxon>Chaetothyriomycetidae</taxon>
        <taxon>Chaetothyriales</taxon>
        <taxon>Herpotrichiellaceae</taxon>
        <taxon>Capronia</taxon>
    </lineage>
</organism>
<feature type="compositionally biased region" description="Polar residues" evidence="1">
    <location>
        <begin position="50"/>
        <end position="73"/>
    </location>
</feature>
<keyword evidence="2" id="KW-0472">Membrane</keyword>
<dbReference type="STRING" id="1182541.W9XQ92"/>
<dbReference type="Proteomes" id="UP000019484">
    <property type="component" value="Unassembled WGS sequence"/>
</dbReference>
<dbReference type="HOGENOM" id="CLU_030267_1_0_1"/>
<feature type="region of interest" description="Disordered" evidence="1">
    <location>
        <begin position="1"/>
        <end position="168"/>
    </location>
</feature>
<dbReference type="OrthoDB" id="2157498at2759"/>
<comment type="caution">
    <text evidence="3">The sequence shown here is derived from an EMBL/GenBank/DDBJ whole genome shotgun (WGS) entry which is preliminary data.</text>
</comment>
<feature type="transmembrane region" description="Helical" evidence="2">
    <location>
        <begin position="277"/>
        <end position="302"/>
    </location>
</feature>
<dbReference type="PANTHER" id="PTHR39400:SF1">
    <property type="entry name" value="PIG-P DOMAIN-CONTAINING PROTEIN"/>
    <property type="match status" value="1"/>
</dbReference>
<dbReference type="InterPro" id="IPR029164">
    <property type="entry name" value="PIG-Y"/>
</dbReference>
<accession>W9XQ92</accession>
<feature type="compositionally biased region" description="Basic and acidic residues" evidence="1">
    <location>
        <begin position="111"/>
        <end position="122"/>
    </location>
</feature>
<protein>
    <submittedName>
        <fullName evidence="3">Uncharacterized protein</fullName>
    </submittedName>
</protein>
<dbReference type="PANTHER" id="PTHR39400">
    <property type="entry name" value="YALI0E29227P"/>
    <property type="match status" value="1"/>
</dbReference>
<feature type="region of interest" description="Disordered" evidence="1">
    <location>
        <begin position="238"/>
        <end position="264"/>
    </location>
</feature>
<dbReference type="AlphaFoldDB" id="W9XQ92"/>
<feature type="compositionally biased region" description="Polar residues" evidence="1">
    <location>
        <begin position="124"/>
        <end position="133"/>
    </location>
</feature>
<dbReference type="eggNOG" id="ENOG502S4R7">
    <property type="taxonomic scope" value="Eukaryota"/>
</dbReference>
<reference evidence="3 4" key="1">
    <citation type="submission" date="2013-03" db="EMBL/GenBank/DDBJ databases">
        <title>The Genome Sequence of Capronia coronata CBS 617.96.</title>
        <authorList>
            <consortium name="The Broad Institute Genomics Platform"/>
            <person name="Cuomo C."/>
            <person name="de Hoog S."/>
            <person name="Gorbushina A."/>
            <person name="Walker B."/>
            <person name="Young S.K."/>
            <person name="Zeng Q."/>
            <person name="Gargeya S."/>
            <person name="Fitzgerald M."/>
            <person name="Haas B."/>
            <person name="Abouelleil A."/>
            <person name="Allen A.W."/>
            <person name="Alvarado L."/>
            <person name="Arachchi H.M."/>
            <person name="Berlin A.M."/>
            <person name="Chapman S.B."/>
            <person name="Gainer-Dewar J."/>
            <person name="Goldberg J."/>
            <person name="Griggs A."/>
            <person name="Gujja S."/>
            <person name="Hansen M."/>
            <person name="Howarth C."/>
            <person name="Imamovic A."/>
            <person name="Ireland A."/>
            <person name="Larimer J."/>
            <person name="McCowan C."/>
            <person name="Murphy C."/>
            <person name="Pearson M."/>
            <person name="Poon T.W."/>
            <person name="Priest M."/>
            <person name="Roberts A."/>
            <person name="Saif S."/>
            <person name="Shea T."/>
            <person name="Sisk P."/>
            <person name="Sykes S."/>
            <person name="Wortman J."/>
            <person name="Nusbaum C."/>
            <person name="Birren B."/>
        </authorList>
    </citation>
    <scope>NUCLEOTIDE SEQUENCE [LARGE SCALE GENOMIC DNA]</scope>
    <source>
        <strain evidence="3 4">CBS 617.96</strain>
    </source>
</reference>
<dbReference type="RefSeq" id="XP_007727802.1">
    <property type="nucleotide sequence ID" value="XM_007729612.1"/>
</dbReference>
<proteinExistence type="predicted"/>
<dbReference type="EMBL" id="AMWN01000009">
    <property type="protein sequence ID" value="EXJ79490.1"/>
    <property type="molecule type" value="Genomic_DNA"/>
</dbReference>
<keyword evidence="2" id="KW-0812">Transmembrane</keyword>
<feature type="transmembrane region" description="Helical" evidence="2">
    <location>
        <begin position="322"/>
        <end position="347"/>
    </location>
</feature>
<evidence type="ECO:0000313" key="3">
    <source>
        <dbReference type="EMBL" id="EXJ79490.1"/>
    </source>
</evidence>